<keyword evidence="1" id="KW-0812">Transmembrane</keyword>
<evidence type="ECO:0008006" key="4">
    <source>
        <dbReference type="Google" id="ProtNLM"/>
    </source>
</evidence>
<dbReference type="HOGENOM" id="CLU_1276547_0_0_10"/>
<keyword evidence="1" id="KW-1133">Transmembrane helix</keyword>
<proteinExistence type="predicted"/>
<dbReference type="STRING" id="742817.HMPREF9449_02998"/>
<evidence type="ECO:0000256" key="1">
    <source>
        <dbReference type="SAM" id="Phobius"/>
    </source>
</evidence>
<dbReference type="Pfam" id="PF11188">
    <property type="entry name" value="DUF2975"/>
    <property type="match status" value="1"/>
</dbReference>
<keyword evidence="1" id="KW-0472">Membrane</keyword>
<reference evidence="2 3" key="1">
    <citation type="submission" date="2012-01" db="EMBL/GenBank/DDBJ databases">
        <title>The Genome Sequence of Odoribacter laneus YIT 12061.</title>
        <authorList>
            <consortium name="The Broad Institute Genome Sequencing Platform"/>
            <person name="Earl A."/>
            <person name="Ward D."/>
            <person name="Feldgarden M."/>
            <person name="Gevers D."/>
            <person name="Morotomi M."/>
            <person name="Young S.K."/>
            <person name="Zeng Q."/>
            <person name="Gargeya S."/>
            <person name="Fitzgerald M."/>
            <person name="Haas B."/>
            <person name="Abouelleil A."/>
            <person name="Alvarado L."/>
            <person name="Arachchi H.M."/>
            <person name="Berlin A."/>
            <person name="Chapman S.B."/>
            <person name="Gearin G."/>
            <person name="Goldberg J."/>
            <person name="Griggs A."/>
            <person name="Gujja S."/>
            <person name="Hansen M."/>
            <person name="Heiman D."/>
            <person name="Howarth C."/>
            <person name="Larimer J."/>
            <person name="Lui A."/>
            <person name="MacDonald P.J.P."/>
            <person name="McCowen C."/>
            <person name="Montmayeur A."/>
            <person name="Murphy C."/>
            <person name="Neiman D."/>
            <person name="Pearson M."/>
            <person name="Priest M."/>
            <person name="Roberts A."/>
            <person name="Saif S."/>
            <person name="Shea T."/>
            <person name="Sisk P."/>
            <person name="Stolte C."/>
            <person name="Sykes S."/>
            <person name="Wortman J."/>
            <person name="Nusbaum C."/>
            <person name="Birren B."/>
        </authorList>
    </citation>
    <scope>NUCLEOTIDE SEQUENCE [LARGE SCALE GENOMIC DNA]</scope>
    <source>
        <strain evidence="2 3">YIT 12061</strain>
    </source>
</reference>
<feature type="transmembrane region" description="Helical" evidence="1">
    <location>
        <begin position="12"/>
        <end position="31"/>
    </location>
</feature>
<feature type="transmembrane region" description="Helical" evidence="1">
    <location>
        <begin position="142"/>
        <end position="163"/>
    </location>
</feature>
<dbReference type="Proteomes" id="UP000004892">
    <property type="component" value="Unassembled WGS sequence"/>
</dbReference>
<dbReference type="RefSeq" id="WP_009138141.1">
    <property type="nucleotide sequence ID" value="NZ_JH594598.1"/>
</dbReference>
<dbReference type="InterPro" id="IPR021354">
    <property type="entry name" value="DUF2975"/>
</dbReference>
<name>H1DL62_9BACT</name>
<dbReference type="PATRIC" id="fig|742817.3.peg.3207"/>
<dbReference type="eggNOG" id="ENOG50317QC">
    <property type="taxonomic scope" value="Bacteria"/>
</dbReference>
<keyword evidence="3" id="KW-1185">Reference proteome</keyword>
<organism evidence="2 3">
    <name type="scientific">Odoribacter laneus YIT 12061</name>
    <dbReference type="NCBI Taxonomy" id="742817"/>
    <lineage>
        <taxon>Bacteria</taxon>
        <taxon>Pseudomonadati</taxon>
        <taxon>Bacteroidota</taxon>
        <taxon>Bacteroidia</taxon>
        <taxon>Bacteroidales</taxon>
        <taxon>Odoribacteraceae</taxon>
        <taxon>Odoribacter</taxon>
    </lineage>
</organism>
<protein>
    <recommendedName>
        <fullName evidence="4">DUF2975 domain-containing protein</fullName>
    </recommendedName>
</protein>
<sequence length="216" mass="24367">MTPKRKIILRLNILYAIFLGLILTFLIVNFTSNDLRGNSEDKNSLLNTYYSIPIVPLSSAYDIPIQYNSDSTLKITAQMKAAHIKILHPEVSSQKVQVWSFILQLFSGTCYIAICTILFVVLFSLRNSIRHDNLFNRDNIKLIRAIGILLIASSLLANLAYYLEAQSLTQLLKDTSLLISIDIYEFGDLFAGVLILVIAEIFAIGYDLSEEQKLTI</sequence>
<dbReference type="GeneID" id="98070516"/>
<dbReference type="AlphaFoldDB" id="H1DL62"/>
<evidence type="ECO:0000313" key="2">
    <source>
        <dbReference type="EMBL" id="EHP45153.1"/>
    </source>
</evidence>
<evidence type="ECO:0000313" key="3">
    <source>
        <dbReference type="Proteomes" id="UP000004892"/>
    </source>
</evidence>
<feature type="transmembrane region" description="Helical" evidence="1">
    <location>
        <begin position="183"/>
        <end position="206"/>
    </location>
</feature>
<accession>H1DL62</accession>
<feature type="transmembrane region" description="Helical" evidence="1">
    <location>
        <begin position="98"/>
        <end position="122"/>
    </location>
</feature>
<dbReference type="EMBL" id="ADMC01000034">
    <property type="protein sequence ID" value="EHP45153.1"/>
    <property type="molecule type" value="Genomic_DNA"/>
</dbReference>
<gene>
    <name evidence="2" type="ORF">HMPREF9449_02998</name>
</gene>
<comment type="caution">
    <text evidence="2">The sequence shown here is derived from an EMBL/GenBank/DDBJ whole genome shotgun (WGS) entry which is preliminary data.</text>
</comment>